<name>A0A5C6LXH8_9BACT</name>
<gene>
    <name evidence="1" type="ORF">FEF09_02150</name>
</gene>
<sequence>MIPILRYGPMDELITKEMEAVFEAARMGSPFDIDIVLSKMREAGFSQMEATALLVRKLKLSISAADELVVNSKTWKDRRESVMQFREAFGDAVESAKGDEPNLK</sequence>
<comment type="caution">
    <text evidence="1">The sequence shown here is derived from an EMBL/GenBank/DDBJ whole genome shotgun (WGS) entry which is preliminary data.</text>
</comment>
<evidence type="ECO:0000313" key="1">
    <source>
        <dbReference type="EMBL" id="TWW01963.1"/>
    </source>
</evidence>
<organism evidence="1 2">
    <name type="scientific">Chitinophaga pinensis</name>
    <dbReference type="NCBI Taxonomy" id="79329"/>
    <lineage>
        <taxon>Bacteria</taxon>
        <taxon>Pseudomonadati</taxon>
        <taxon>Bacteroidota</taxon>
        <taxon>Chitinophagia</taxon>
        <taxon>Chitinophagales</taxon>
        <taxon>Chitinophagaceae</taxon>
        <taxon>Chitinophaga</taxon>
    </lineage>
</organism>
<proteinExistence type="predicted"/>
<evidence type="ECO:0000313" key="2">
    <source>
        <dbReference type="Proteomes" id="UP000318815"/>
    </source>
</evidence>
<reference evidence="1 2" key="1">
    <citation type="submission" date="2019-08" db="EMBL/GenBank/DDBJ databases">
        <title>Whole genome sequencing of chitin degrading bacteria Chitinophaga pinensis YS16.</title>
        <authorList>
            <person name="Singh R.P."/>
            <person name="Manchanda G."/>
            <person name="Maurya I.K."/>
            <person name="Joshi N.K."/>
            <person name="Srivastava A.K."/>
        </authorList>
    </citation>
    <scope>NUCLEOTIDE SEQUENCE [LARGE SCALE GENOMIC DNA]</scope>
    <source>
        <strain evidence="1 2">YS-16</strain>
    </source>
</reference>
<accession>A0A5C6LXH8</accession>
<keyword evidence="2" id="KW-1185">Reference proteome</keyword>
<dbReference type="Proteomes" id="UP000318815">
    <property type="component" value="Unassembled WGS sequence"/>
</dbReference>
<dbReference type="EMBL" id="VOHS01000002">
    <property type="protein sequence ID" value="TWW01963.1"/>
    <property type="molecule type" value="Genomic_DNA"/>
</dbReference>
<dbReference type="RefSeq" id="WP_146303457.1">
    <property type="nucleotide sequence ID" value="NZ_VOHS01000002.1"/>
</dbReference>
<dbReference type="AlphaFoldDB" id="A0A5C6LXH8"/>
<dbReference type="OrthoDB" id="1274877at2"/>
<protein>
    <submittedName>
        <fullName evidence="1">Uncharacterized protein</fullName>
    </submittedName>
</protein>